<dbReference type="Proteomes" id="UP000249354">
    <property type="component" value="Unassembled WGS sequence"/>
</dbReference>
<feature type="transmembrane region" description="Helical" evidence="4">
    <location>
        <begin position="283"/>
        <end position="302"/>
    </location>
</feature>
<keyword evidence="4" id="KW-0472">Membrane</keyword>
<dbReference type="CDD" id="cd03230">
    <property type="entry name" value="ABC_DR_subfamily_A"/>
    <property type="match status" value="1"/>
</dbReference>
<feature type="domain" description="ABC transporter" evidence="5">
    <location>
        <begin position="1"/>
        <end position="208"/>
    </location>
</feature>
<evidence type="ECO:0000256" key="4">
    <source>
        <dbReference type="SAM" id="Phobius"/>
    </source>
</evidence>
<accession>A0A2W4U3S1</accession>
<dbReference type="AlphaFoldDB" id="A0A2W4U3S1"/>
<keyword evidence="1" id="KW-0813">Transport</keyword>
<dbReference type="EMBL" id="QBMC01000085">
    <property type="protein sequence ID" value="PZO15936.1"/>
    <property type="molecule type" value="Genomic_DNA"/>
</dbReference>
<keyword evidence="2" id="KW-0547">Nucleotide-binding</keyword>
<dbReference type="GO" id="GO:0005524">
    <property type="term" value="F:ATP binding"/>
    <property type="evidence" value="ECO:0007669"/>
    <property type="project" value="UniProtKB-KW"/>
</dbReference>
<dbReference type="SUPFAM" id="SSF52540">
    <property type="entry name" value="P-loop containing nucleoside triphosphate hydrolases"/>
    <property type="match status" value="1"/>
</dbReference>
<reference evidence="6 7" key="2">
    <citation type="submission" date="2018-06" db="EMBL/GenBank/DDBJ databases">
        <title>Metagenomic assembly of (sub)arctic Cyanobacteria and their associated microbiome from non-axenic cultures.</title>
        <authorList>
            <person name="Baurain D."/>
        </authorList>
    </citation>
    <scope>NUCLEOTIDE SEQUENCE [LARGE SCALE GENOMIC DNA]</scope>
    <source>
        <strain evidence="6">ULC129bin1</strain>
    </source>
</reference>
<dbReference type="PROSITE" id="PS00211">
    <property type="entry name" value="ABC_TRANSPORTER_1"/>
    <property type="match status" value="1"/>
</dbReference>
<dbReference type="GO" id="GO:0016887">
    <property type="term" value="F:ATP hydrolysis activity"/>
    <property type="evidence" value="ECO:0007669"/>
    <property type="project" value="InterPro"/>
</dbReference>
<dbReference type="Gene3D" id="3.40.50.300">
    <property type="entry name" value="P-loop containing nucleotide triphosphate hydrolases"/>
    <property type="match status" value="1"/>
</dbReference>
<reference evidence="7" key="1">
    <citation type="submission" date="2018-04" db="EMBL/GenBank/DDBJ databases">
        <authorList>
            <person name="Cornet L."/>
        </authorList>
    </citation>
    <scope>NUCLEOTIDE SEQUENCE [LARGE SCALE GENOMIC DNA]</scope>
</reference>
<dbReference type="PROSITE" id="PS50893">
    <property type="entry name" value="ABC_TRANSPORTER_2"/>
    <property type="match status" value="1"/>
</dbReference>
<evidence type="ECO:0000256" key="2">
    <source>
        <dbReference type="ARBA" id="ARBA00022741"/>
    </source>
</evidence>
<dbReference type="PANTHER" id="PTHR43038:SF3">
    <property type="entry name" value="ABC TRANSPORTER G FAMILY MEMBER 20 ISOFORM X1"/>
    <property type="match status" value="1"/>
</dbReference>
<evidence type="ECO:0000259" key="5">
    <source>
        <dbReference type="PROSITE" id="PS50893"/>
    </source>
</evidence>
<dbReference type="SMART" id="SM00382">
    <property type="entry name" value="AAA"/>
    <property type="match status" value="1"/>
</dbReference>
<dbReference type="InterPro" id="IPR003439">
    <property type="entry name" value="ABC_transporter-like_ATP-bd"/>
</dbReference>
<dbReference type="Pfam" id="PF00005">
    <property type="entry name" value="ABC_tran"/>
    <property type="match status" value="1"/>
</dbReference>
<evidence type="ECO:0000256" key="3">
    <source>
        <dbReference type="ARBA" id="ARBA00022840"/>
    </source>
</evidence>
<organism evidence="6 7">
    <name type="scientific">Leptolyngbya foveolarum</name>
    <dbReference type="NCBI Taxonomy" id="47253"/>
    <lineage>
        <taxon>Bacteria</taxon>
        <taxon>Bacillati</taxon>
        <taxon>Cyanobacteriota</taxon>
        <taxon>Cyanophyceae</taxon>
        <taxon>Leptolyngbyales</taxon>
        <taxon>Leptolyngbyaceae</taxon>
        <taxon>Leptolyngbya group</taxon>
        <taxon>Leptolyngbya</taxon>
    </lineage>
</organism>
<keyword evidence="4" id="KW-0812">Transmembrane</keyword>
<dbReference type="InterPro" id="IPR027417">
    <property type="entry name" value="P-loop_NTPase"/>
</dbReference>
<keyword evidence="3" id="KW-0067">ATP-binding</keyword>
<dbReference type="PANTHER" id="PTHR43038">
    <property type="entry name" value="ATP-BINDING CASSETTE, SUB-FAMILY H, MEMBER 1"/>
    <property type="match status" value="1"/>
</dbReference>
<gene>
    <name evidence="6" type="ORF">DCF25_12880</name>
</gene>
<dbReference type="InterPro" id="IPR003593">
    <property type="entry name" value="AAA+_ATPase"/>
</dbReference>
<protein>
    <recommendedName>
        <fullName evidence="5">ABC transporter domain-containing protein</fullName>
    </recommendedName>
</protein>
<keyword evidence="4" id="KW-1133">Transmembrane helix</keyword>
<name>A0A2W4U3S1_9CYAN</name>
<comment type="caution">
    <text evidence="6">The sequence shown here is derived from an EMBL/GenBank/DDBJ whole genome shotgun (WGS) entry which is preliminary data.</text>
</comment>
<evidence type="ECO:0000313" key="7">
    <source>
        <dbReference type="Proteomes" id="UP000249354"/>
    </source>
</evidence>
<evidence type="ECO:0000313" key="6">
    <source>
        <dbReference type="EMBL" id="PZO15936.1"/>
    </source>
</evidence>
<proteinExistence type="predicted"/>
<sequence length="303" mass="33580">MDFSVKRGEIFGLIGPDGAGKTTTFIILAGVMEAISGEVVVLGKQPRAARLDLGYVTQKFSLYADLSIGENMRYSAGLRQVPEDVFEARSQQLLKRVDLHRFTDRLTGQLSGGMKQKLALCCALVAQPKVLLLDEPTTEVDPVSRREFWDLLATVAAEGVTVVAATPYLDEAERCSRIALIYEGELQQIGTLDELRDSLGLSRIEVRAGELLKAEAVLSESGEQIKDIQTFGDRLDVMVTDADQGQQQIRRVLEQNNIALKDMRPDEATLENVFVNQFRRDRLTVALAFFLPLAILLIYGYAI</sequence>
<dbReference type="InterPro" id="IPR017871">
    <property type="entry name" value="ABC_transporter-like_CS"/>
</dbReference>
<evidence type="ECO:0000256" key="1">
    <source>
        <dbReference type="ARBA" id="ARBA00022448"/>
    </source>
</evidence>
<dbReference type="InterPro" id="IPR025302">
    <property type="entry name" value="DrrA1/2-like_C"/>
</dbReference>
<dbReference type="Pfam" id="PF13732">
    <property type="entry name" value="DrrA1-3_C"/>
    <property type="match status" value="1"/>
</dbReference>